<sequence>MFARAFTGGVSKALPLGGGLNVSQSFQRQLERCSKMDKVELSVVARKFLSLKMPLWLYNSLLGWLERSAAIAHKMQLFYSNRASAWVKTVKEEVIYFCN</sequence>
<protein>
    <submittedName>
        <fullName evidence="1">Uncharacterized protein</fullName>
    </submittedName>
</protein>
<dbReference type="Proteomes" id="UP000252085">
    <property type="component" value="Unassembled WGS sequence"/>
</dbReference>
<evidence type="ECO:0000313" key="1">
    <source>
        <dbReference type="EMBL" id="RCJ36292.1"/>
    </source>
</evidence>
<organism evidence="1 2">
    <name type="scientific">Nostoc punctiforme NIES-2108</name>
    <dbReference type="NCBI Taxonomy" id="1356359"/>
    <lineage>
        <taxon>Bacteria</taxon>
        <taxon>Bacillati</taxon>
        <taxon>Cyanobacteriota</taxon>
        <taxon>Cyanophyceae</taxon>
        <taxon>Nostocales</taxon>
        <taxon>Nostocaceae</taxon>
        <taxon>Nostoc</taxon>
    </lineage>
</organism>
<proteinExistence type="predicted"/>
<dbReference type="AlphaFoldDB" id="A0A367RLV9"/>
<comment type="caution">
    <text evidence="1">The sequence shown here is derived from an EMBL/GenBank/DDBJ whole genome shotgun (WGS) entry which is preliminary data.</text>
</comment>
<reference evidence="1 2" key="1">
    <citation type="submission" date="2016-04" db="EMBL/GenBank/DDBJ databases">
        <authorList>
            <person name="Evans L.H."/>
            <person name="Alamgir A."/>
            <person name="Owens N."/>
            <person name="Weber N.D."/>
            <person name="Virtaneva K."/>
            <person name="Barbian K."/>
            <person name="Babar A."/>
            <person name="Rosenke K."/>
        </authorList>
    </citation>
    <scope>NUCLEOTIDE SEQUENCE [LARGE SCALE GENOMIC DNA]</scope>
    <source>
        <strain evidence="1">NIES-2108</strain>
    </source>
</reference>
<name>A0A367RLV9_NOSPU</name>
<dbReference type="EMBL" id="LXQE01000149">
    <property type="protein sequence ID" value="RCJ36292.1"/>
    <property type="molecule type" value="Genomic_DNA"/>
</dbReference>
<evidence type="ECO:0000313" key="2">
    <source>
        <dbReference type="Proteomes" id="UP000252085"/>
    </source>
</evidence>
<accession>A0A367RLV9</accession>
<gene>
    <name evidence="1" type="ORF">A6769_16455</name>
</gene>